<dbReference type="OrthoDB" id="1683192at2"/>
<evidence type="ECO:0000313" key="1">
    <source>
        <dbReference type="EMBL" id="CCJ33793.1"/>
    </source>
</evidence>
<dbReference type="RefSeq" id="WP_008909052.1">
    <property type="nucleotide sequence ID" value="NZ_CAKP01000093.1"/>
</dbReference>
<keyword evidence="2" id="KW-1185">Reference proteome</keyword>
<name>I7LJK9_9CLOT</name>
<gene>
    <name evidence="1" type="ORF">CAAU_1709</name>
</gene>
<dbReference type="Proteomes" id="UP000007652">
    <property type="component" value="Unassembled WGS sequence"/>
</dbReference>
<dbReference type="STRING" id="857293.CAAU_1709"/>
<proteinExistence type="predicted"/>
<dbReference type="AlphaFoldDB" id="I7LJK9"/>
<organism evidence="1 2">
    <name type="scientific">Caloramator australicus RC3</name>
    <dbReference type="NCBI Taxonomy" id="857293"/>
    <lineage>
        <taxon>Bacteria</taxon>
        <taxon>Bacillati</taxon>
        <taxon>Bacillota</taxon>
        <taxon>Clostridia</taxon>
        <taxon>Eubacteriales</taxon>
        <taxon>Clostridiaceae</taxon>
        <taxon>Caloramator</taxon>
    </lineage>
</organism>
<protein>
    <submittedName>
        <fullName evidence="1">Uncharacterized protein</fullName>
    </submittedName>
</protein>
<evidence type="ECO:0000313" key="2">
    <source>
        <dbReference type="Proteomes" id="UP000007652"/>
    </source>
</evidence>
<accession>I7LJK9</accession>
<reference evidence="1 2" key="1">
    <citation type="journal article" date="2011" name="J. Bacteriol.">
        <title>Draft genome sequence of Caloramator australicus strain RC3T, a thermoanaerobe from the Great Artesian Basin of Australia.</title>
        <authorList>
            <person name="Ogg C.D."/>
            <person name="Patel B.K.C."/>
        </authorList>
    </citation>
    <scope>NUCLEOTIDE SEQUENCE [LARGE SCALE GENOMIC DNA]</scope>
    <source>
        <strain evidence="1 2">RC3</strain>
    </source>
</reference>
<dbReference type="EMBL" id="CAKP01000093">
    <property type="protein sequence ID" value="CCJ33793.1"/>
    <property type="molecule type" value="Genomic_DNA"/>
</dbReference>
<comment type="caution">
    <text evidence="1">The sequence shown here is derived from an EMBL/GenBank/DDBJ whole genome shotgun (WGS) entry which is preliminary data.</text>
</comment>
<sequence>MLINVLKEKIDGLAKALDIGNTEEINLFIIKIIDDLILFSNNINESIFDVNFFNEKLNEMLSAMKEGDYYLFLDVLKYELMPIIEEYLKLSDN</sequence>